<evidence type="ECO:0000313" key="1">
    <source>
        <dbReference type="EMBL" id="PVG82110.1"/>
    </source>
</evidence>
<dbReference type="AlphaFoldDB" id="A0A2T8F8U9"/>
<evidence type="ECO:0008006" key="3">
    <source>
        <dbReference type="Google" id="ProtNLM"/>
    </source>
</evidence>
<organism evidence="1 2">
    <name type="scientific">Nocardioides gansuensis</name>
    <dbReference type="NCBI Taxonomy" id="2138300"/>
    <lineage>
        <taxon>Bacteria</taxon>
        <taxon>Bacillati</taxon>
        <taxon>Actinomycetota</taxon>
        <taxon>Actinomycetes</taxon>
        <taxon>Propionibacteriales</taxon>
        <taxon>Nocardioidaceae</taxon>
        <taxon>Nocardioides</taxon>
    </lineage>
</organism>
<comment type="caution">
    <text evidence="1">The sequence shown here is derived from an EMBL/GenBank/DDBJ whole genome shotgun (WGS) entry which is preliminary data.</text>
</comment>
<dbReference type="EMBL" id="QDGZ01000006">
    <property type="protein sequence ID" value="PVG82110.1"/>
    <property type="molecule type" value="Genomic_DNA"/>
</dbReference>
<reference evidence="1 2" key="1">
    <citation type="submission" date="2018-04" db="EMBL/GenBank/DDBJ databases">
        <title>Genome of Nocardioides gansuensis WSJ-1.</title>
        <authorList>
            <person name="Wu S."/>
            <person name="Wang G."/>
        </authorList>
    </citation>
    <scope>NUCLEOTIDE SEQUENCE [LARGE SCALE GENOMIC DNA]</scope>
    <source>
        <strain evidence="1 2">WSJ-1</strain>
    </source>
</reference>
<evidence type="ECO:0000313" key="2">
    <source>
        <dbReference type="Proteomes" id="UP000246018"/>
    </source>
</evidence>
<dbReference type="Proteomes" id="UP000246018">
    <property type="component" value="Unassembled WGS sequence"/>
</dbReference>
<gene>
    <name evidence="1" type="ORF">DDE18_15645</name>
</gene>
<sequence length="123" mass="13819">MRDKAYQTGVIPKTLPKVADTNIHLALQESMRFRLETKIRATAHYGHSLREPKKIGATSYQITDCEDWKAAKEIKRGGEPVTQGHPNGEAMANPITVTYQVKLIDGRWKVNSARFGRNKPCNA</sequence>
<keyword evidence="2" id="KW-1185">Reference proteome</keyword>
<protein>
    <recommendedName>
        <fullName evidence="3">ARC6 IMS domain-containing protein</fullName>
    </recommendedName>
</protein>
<accession>A0A2T8F8U9</accession>
<proteinExistence type="predicted"/>
<name>A0A2T8F8U9_9ACTN</name>